<feature type="signal peptide" evidence="14">
    <location>
        <begin position="1"/>
        <end position="22"/>
    </location>
</feature>
<dbReference type="InterPro" id="IPR052192">
    <property type="entry name" value="Insect_Ionotropic_Sensory_Rcpt"/>
</dbReference>
<feature type="domain" description="Ionotropic glutamate receptor L-glutamate and glycine-binding" evidence="16">
    <location>
        <begin position="3002"/>
        <end position="3059"/>
    </location>
</feature>
<dbReference type="Pfam" id="PF00060">
    <property type="entry name" value="Lig_chan"/>
    <property type="match status" value="8"/>
</dbReference>
<dbReference type="EMBL" id="JAUDFV010000166">
    <property type="protein sequence ID" value="KAL2712484.1"/>
    <property type="molecule type" value="Genomic_DNA"/>
</dbReference>
<keyword evidence="11" id="KW-1071">Ligand-gated ion channel</keyword>
<evidence type="ECO:0000313" key="18">
    <source>
        <dbReference type="Proteomes" id="UP001607302"/>
    </source>
</evidence>
<dbReference type="SUPFAM" id="SSF53850">
    <property type="entry name" value="Periplasmic binding protein-like II"/>
    <property type="match status" value="9"/>
</dbReference>
<feature type="transmembrane region" description="Helical" evidence="13">
    <location>
        <begin position="4303"/>
        <end position="4329"/>
    </location>
</feature>
<feature type="transmembrane region" description="Helical" evidence="13">
    <location>
        <begin position="3891"/>
        <end position="3914"/>
    </location>
</feature>
<feature type="transmembrane region" description="Helical" evidence="13">
    <location>
        <begin position="4480"/>
        <end position="4503"/>
    </location>
</feature>
<feature type="transmembrane region" description="Helical" evidence="13">
    <location>
        <begin position="328"/>
        <end position="354"/>
    </location>
</feature>
<feature type="transmembrane region" description="Helical" evidence="13">
    <location>
        <begin position="765"/>
        <end position="783"/>
    </location>
</feature>
<reference evidence="17 18" key="1">
    <citation type="journal article" date="2024" name="Ann. Entomol. Soc. Am.">
        <title>Genomic analyses of the southern and eastern yellowjacket wasps (Hymenoptera: Vespidae) reveal evolutionary signatures of social life.</title>
        <authorList>
            <person name="Catto M.A."/>
            <person name="Caine P.B."/>
            <person name="Orr S.E."/>
            <person name="Hunt B.G."/>
            <person name="Goodisman M.A.D."/>
        </authorList>
    </citation>
    <scope>NUCLEOTIDE SEQUENCE [LARGE SCALE GENOMIC DNA]</scope>
    <source>
        <strain evidence="17">233</strain>
        <tissue evidence="17">Head and thorax</tissue>
    </source>
</reference>
<evidence type="ECO:0000256" key="7">
    <source>
        <dbReference type="ARBA" id="ARBA00023065"/>
    </source>
</evidence>
<keyword evidence="3" id="KW-0813">Transport</keyword>
<dbReference type="SMART" id="SM00918">
    <property type="entry name" value="Lig_chan-Glu_bd"/>
    <property type="match status" value="9"/>
</dbReference>
<dbReference type="GO" id="GO:0050906">
    <property type="term" value="P:detection of stimulus involved in sensory perception"/>
    <property type="evidence" value="ECO:0007669"/>
    <property type="project" value="UniProtKB-ARBA"/>
</dbReference>
<keyword evidence="10" id="KW-0325">Glycoprotein</keyword>
<keyword evidence="14" id="KW-0732">Signal</keyword>
<feature type="domain" description="Ionotropic glutamate receptor L-glutamate and glycine-binding" evidence="16">
    <location>
        <begin position="4135"/>
        <end position="4191"/>
    </location>
</feature>
<comment type="similarity">
    <text evidence="2">Belongs to the glutamate-gated ion channel (TC 1.A.10.1) family.</text>
</comment>
<evidence type="ECO:0000256" key="13">
    <source>
        <dbReference type="SAM" id="Phobius"/>
    </source>
</evidence>
<evidence type="ECO:0000256" key="10">
    <source>
        <dbReference type="ARBA" id="ARBA00023180"/>
    </source>
</evidence>
<dbReference type="InterPro" id="IPR001320">
    <property type="entry name" value="Iontro_rcpt_C"/>
</dbReference>
<dbReference type="PANTHER" id="PTHR42643">
    <property type="entry name" value="IONOTROPIC RECEPTOR 20A-RELATED"/>
    <property type="match status" value="1"/>
</dbReference>
<comment type="subcellular location">
    <subcellularLocation>
        <location evidence="1">Cell membrane</location>
        <topology evidence="1">Multi-pass membrane protein</topology>
    </subcellularLocation>
</comment>
<evidence type="ECO:0000256" key="12">
    <source>
        <dbReference type="ARBA" id="ARBA00023303"/>
    </source>
</evidence>
<feature type="domain" description="Ionotropic glutamate receptor L-glutamate and glycine-binding" evidence="16">
    <location>
        <begin position="2597"/>
        <end position="2654"/>
    </location>
</feature>
<proteinExistence type="inferred from homology"/>
<evidence type="ECO:0000256" key="4">
    <source>
        <dbReference type="ARBA" id="ARBA00022475"/>
    </source>
</evidence>
<keyword evidence="6 13" id="KW-1133">Transmembrane helix</keyword>
<feature type="domain" description="Ionotropic glutamate receptor L-glutamate and glycine-binding" evidence="16">
    <location>
        <begin position="1082"/>
        <end position="1139"/>
    </location>
</feature>
<evidence type="ECO:0000259" key="15">
    <source>
        <dbReference type="SMART" id="SM00079"/>
    </source>
</evidence>
<feature type="transmembrane region" description="Helical" evidence="13">
    <location>
        <begin position="2239"/>
        <end position="2263"/>
    </location>
</feature>
<feature type="transmembrane region" description="Helical" evidence="13">
    <location>
        <begin position="2180"/>
        <end position="2198"/>
    </location>
</feature>
<dbReference type="InterPro" id="IPR019594">
    <property type="entry name" value="Glu/Gly-bd"/>
</dbReference>
<dbReference type="PANTHER" id="PTHR42643:SF24">
    <property type="entry name" value="IONOTROPIC RECEPTOR 60A"/>
    <property type="match status" value="1"/>
</dbReference>
<dbReference type="GO" id="GO:0034220">
    <property type="term" value="P:monoatomic ion transmembrane transport"/>
    <property type="evidence" value="ECO:0007669"/>
    <property type="project" value="UniProtKB-KW"/>
</dbReference>
<keyword evidence="5 13" id="KW-0812">Transmembrane</keyword>
<dbReference type="Proteomes" id="UP001607302">
    <property type="component" value="Unassembled WGS sequence"/>
</dbReference>
<keyword evidence="4" id="KW-1003">Cell membrane</keyword>
<feature type="domain" description="Ionotropic glutamate receptor L-glutamate and glycine-binding" evidence="16">
    <location>
        <begin position="1561"/>
        <end position="1618"/>
    </location>
</feature>
<evidence type="ECO:0000256" key="2">
    <source>
        <dbReference type="ARBA" id="ARBA00008685"/>
    </source>
</evidence>
<feature type="transmembrane region" description="Helical" evidence="13">
    <location>
        <begin position="3653"/>
        <end position="3673"/>
    </location>
</feature>
<dbReference type="Pfam" id="PF10613">
    <property type="entry name" value="Lig_chan-Glu_bd"/>
    <property type="match status" value="9"/>
</dbReference>
<keyword evidence="18" id="KW-1185">Reference proteome</keyword>
<feature type="transmembrane region" description="Helical" evidence="13">
    <location>
        <begin position="1674"/>
        <end position="1692"/>
    </location>
</feature>
<feature type="domain" description="Ionotropic glutamate receptor C-terminal" evidence="15">
    <location>
        <begin position="4125"/>
        <end position="4462"/>
    </location>
</feature>
<comment type="caution">
    <text evidence="17">The sequence shown here is derived from an EMBL/GenBank/DDBJ whole genome shotgun (WGS) entry which is preliminary data.</text>
</comment>
<evidence type="ECO:0000256" key="5">
    <source>
        <dbReference type="ARBA" id="ARBA00022692"/>
    </source>
</evidence>
<organism evidence="17 18">
    <name type="scientific">Vespula squamosa</name>
    <name type="common">Southern yellow jacket</name>
    <name type="synonym">Wasp</name>
    <dbReference type="NCBI Taxonomy" id="30214"/>
    <lineage>
        <taxon>Eukaryota</taxon>
        <taxon>Metazoa</taxon>
        <taxon>Ecdysozoa</taxon>
        <taxon>Arthropoda</taxon>
        <taxon>Hexapoda</taxon>
        <taxon>Insecta</taxon>
        <taxon>Pterygota</taxon>
        <taxon>Neoptera</taxon>
        <taxon>Endopterygota</taxon>
        <taxon>Hymenoptera</taxon>
        <taxon>Apocrita</taxon>
        <taxon>Aculeata</taxon>
        <taxon>Vespoidea</taxon>
        <taxon>Vespidae</taxon>
        <taxon>Vespinae</taxon>
        <taxon>Vespula</taxon>
    </lineage>
</organism>
<evidence type="ECO:0000256" key="9">
    <source>
        <dbReference type="ARBA" id="ARBA00023170"/>
    </source>
</evidence>
<evidence type="ECO:0000259" key="16">
    <source>
        <dbReference type="SMART" id="SM00918"/>
    </source>
</evidence>
<feature type="transmembrane region" description="Helical" evidence="13">
    <location>
        <begin position="3115"/>
        <end position="3133"/>
    </location>
</feature>
<gene>
    <name evidence="17" type="ORF">V1478_018007</name>
</gene>
<sequence length="4565" mass="523996">MTSFVRLKILVLLLFLPRLAKTYELFSIDDEYVSFIIDICKLYRTKSIIFLYSESIKEIEMTTTTFKWTRALSREGFTTTNIYFSELKESSYYVNRIVRPYYIAFISNYNAVNEFSLVTSNFNMSFATWLVLFISKANDHDYCHSPPGNIFHLKFNTEMLVRCGTENILREWYSIDSNRTEIDDLATWSLKKGITKMVPDFLYKRRYNLKGYTMRAILVKSSSLLSLKKNGELDGQLGRLLTELRLTLNFNFKIVSEVETFGRWNPEEKTWSGAIGELYSGHADICFSGFSMTNARLNAVDFTFPLLSTRNYLYIQEPHIFSIKWSSYFLTFASSVWVATFGILVLATILLILFKIKIGTDHDLGNLLYENFLDIWGIFCQQGLADFPHRSSLRIAYFSIFILAVVLSAAYSAALISYLTSGIRKLPFQSLESFVEDGTYQFSVAHDTAEYDLFANSGDPLAKKLMKLMLDEKKLPVDILEGFLKICKNRKLAFYTSRFLKDSINHKIPCNIVSIKTGHVDTFSLILSKHNQFTDVINFHDIKEFSLATNTFEMSFAGWLVLFVYNGHDPDYCHNPPDNIFHLRFDSHFFVRCATETILREWYSIKTNRTEIRDVAVWSLEKAFTKTVPGSLYERRYNLQGLTIRSVLVKASPFVYINEAGQLDGLLGRMLDEFSVTLNFTFDIVSEVETYGIWNSVDNTWSGAIGELYSGRADISLSGFSMTNARLNAVDFTFPLVSSKIYLYMQEPDIFAIKWTSYFTFSRSLWIAIFGVLIVTLILLIFLKMKDKNDGSIGQLLSDNFLEIWGIFCQQGLEDFPDRSSLRIVYFSVILLATVLSAAYSASLISYLTAGIHILPFSSLESFVQDGTYQLSVLRGTAEYDMFANSDDPLEKKLMKLMLDEEKLPLTVPEGFMKICYNHKLAIYTSKLVKDILIHNLPCDIVSIDTGRLNAIGIVLSKHNPFTKFINFHDIKEFSLVTNTFDISIAVWLVLFVYNGHDPDYCHNPPDNIFHLRFDSHFFVRCGTETILREWYSIRTNRTEIRDVAVWSLEKAFTKTVPGSLYERRYNLQGLTIRAILIKASPFVYINEAGQLDGLLGRMLDEFSVTLNFTFDIVSEVETYGIWNSVDNTWSGAIGELYSGRADICLSAFTMTNARLNAVDFTFPFANKNDRSIGQLLSDNFLEVWGIFCQQGLADIPDRFSLRIAYFSIFLLAVIISAAYSASMTSILTAGIQKLPFQSLEDFVEDGSYRLIVVHDTAEYDIFANSDEPLEKKLMKLMLDKQKLPLTLHEGFMNICNNHKLAIFTLKLEKDITIRNLPCNIVSVDTGRLSALGLILSKHNPFTNIINIHLKKFINNGMNNRIRDILSEKESNDIKHQPVYITSVISLFLFVLIEMEMKTTMFKLTRALSREGFSTTSFYFSELHKSSYHVNRIMRPHYIVIISNDNDVNEFSLATSNFDMSFPVWLVLFIYNGHDPDYCHDPPGNVFHLRFDSEMLVRCDTENILREWYSIDIGLNRTVIDDLATWSTEKGISKIAPDFLYERRYNLQGLTMRAVLVKSSPTIYMNEVGELDGMFGTMLQELCVTLNFSFKIISEIETYGKWDPKKNTWTGAIGEIYSGRADISFSAFTMTKARSNAIDFTFPLIKSKIFLYVREPEMFEIRWSSYFISFSRSIWIAMFAALIVVSILLIFFKIKDKNDRSIGLLLSDNFLDIWGIFCQQGLADIPDRFSLRIAYFSIFLLTVITSAAYSASMMSYLTAGIHALPFRSLEGFVEDGTYRFSVYRGSADYDFFANSDEPLAKKLMKLMLNEEKLPVTVPEGFTNICENHKLAIYSSSLEKQSGILKMPCNIVQIDTGRTKVFAMILSKNNPFTRVINFYLKKFMNNGMNNRNKDIVSEKESNEMEMTRTMFKWTRALSREGFATTKFYFSDIQKSSYYIHRIVRPQYIVIISNDNDVNEFSLASSTFDMSFAVWLILFVYDGHDPDYCHNPPGNVFHLRYDSEVLVLCGTENFLREWYSINTNRTEVDNFATWSLERGIAKVVSGSLYERRHDLQGLTMRAVLVKASQFVYTDKSGEFHGLLSKMIRTLCTNLNFNIKIVSEVVSYGRWNPKRKIWTGAIGELFAGRADIALPVFALTKTRLSAVDFSFPLLTTKTYLYIQEPGIFEIEWSCYFLTFSRSIWFGILGVLLVTSILLIFLKMKDKKDRSVGQLLIDNLLEVWNIFCQRGVEDIPDRFSLRIAYFSVFFFAVIISAAYSASMTSFLTAGIRKLPFQSLESFVEDGSYRLIIVRDTAEYDIFANSDDPLEKELMKLMLDEEKLPMTIHEGFMDICKNHKLAIYTSSEIHEDTISNMPCDIVPIDTGRVEALGMILSKGNPFTSIINTHIKDYINKGMNNHIRDTISRKESNDIQQHQPVHFINVISLFLFILVEMEMKTTMFKLTRALSREGFSTTSFYFWELHKSSYHVTRFVRPHYIAIISNDNDVNEFSLVTSNFDMSFPVWLVLFIYNGHDPDYCHDPPGNVFHLRFDSEMLVRCDTENILREWYSIDIGLNRTVIDDLATWSTEKGISKIAPDYLYERRYNLQGLTMKAVLVKSSLTIYINEVGELDGLLGRMLRELCVSLNFNFKIISEVETYGKWDPKENTWTGAIGEIYFRRADISFSAFTMTKARLNVVDFTIPLTFSRSIWIAIFTVLFFVPILLIFLKMKGKDDRSIGQLLSDNFLDIWGIFCQQGLADFPNRSSLRIAYFSIIVLATILSAAYSASFISFLTAGIRILPFHSLESFVEDGTYKLSVFRDTAEYEMFANSNDLLEKKMMKLMLDEEKLTSNVLEGFIKICDDPKLALYSSDILKDSVFLQIPCKIVGVETGHIGKSSMILSKGNPFTDVINFHLLKFINSGMNNRMKDLSSGKKSNDMIQHQPIDINSSRNLFNVRFNTEMLVTCPHDNIIREWYSLRDNQTEMLDLAILKPDGAFSFLTNLSLNYRRNNMNGLALKTVVVENSPYIKVDKNGTMSGLFGDVLTELIKAANFTLNIVKFTKEYGRWDEEKNIWTGTVGEIAAGHADISISEFSLTNSRLDVIDYIVPIIVNPMHFYIKDPLLYRNKWTGYFKVFDSKIWIFIIVIILTAPSLVAILKMNDNPERGIHRIVSMILENYLQFWGIFCQQGLAEFPYRLSLRLAYFSTFLSAFVVFTAYSGTLVSFLTNNFRILPFHSFEELVNDGTYQVIVYKGGSDYDMFAYGNDQLSKRMMKIMKKKEKLPSSFLEGIFQVCNEQRVTFLTSVEIELSLQINNNNSLCKMDRINSGQIITLAMILTKNSPFMNLINHHMNQLLYNGVINRLKTKNMKMMEYEGSKYKSVSFQSVYPVFDLLKIGLAINMGFSHVIHRWICELSRNGFMSVGIEISNIRDTSYYENRIIRPLFVVFLTDEKSIKTFSNNTRNFNMAFAYWYVIFLPGYNQNDYCPIPKGNPFNLLFNTEMLVSCPKDRIMREWYSLRANQTKVFELAKWEPNKKLTFLTELTLYERRNSLDGLVLPAVFVMNNPFIDIDSDGNLSGSCGKILIELSRLVNFSFAIVNNTVSNGRWNAKYNKWNGAVGELIENRAQISMSYVSMSSPRLDVVDFTIPFILSSFSLYIKEPDVLDIEWSNYFRAFSFKLWIVLIVLLLTTPILLVWMKITLNQDNYASLISDSYLEIWGIFCQQGLVEFPQRSSLRLAYISLFLLALIVSSAYSASLISFLTNVVHRLPFVSLEEFVQDGTYKLITAKDSLEYDVFANSKQPLAKKVMSFMIAEERLPPTPLDGFFQLCNEHNIAMYVSTEVRNVLDPEIPCNIVHINLGHIDSVSLMWSKKNQFLSLINHHLFKFMRNGMIKQLNSQSNSNNKKCKKKIGLNAVQVWSIIPILSFLEIGVFLSLCMFIVEKLYFARVVFIILFDKRVVIKGLNATSQDYLFLITKVYASYGSSSVFFVDSGHSDNLQMSTMLHSWSREISRQGILSMSISFAEFEKMSYYQISRPLFVIIISTWKNLEEFSKVTKEINVSLYIWFVLFVETPDNPLETFCKNPIGNIFNLSFDTEMLILCYDEMILKEWYSIQGNDTIISNYAIWEPGKDFSLTTNMSLYTRRSDLFGKVLRVGWVKDSPFIGMKNNKLNMLLGEIVTELTKMINFTLEILEPVDAYGSWNKDNETWSGVIGQLISGEADIGVAEFTVTTGRLQAVDFTLPFILSRNRLYMKEPSGASIQWSAYFKTFSFGIWTMLILVITTTPILLTVIKTKGSFSGSLLSENYIHVWGIYCQQGLAEFPTEPSLRLAFISIFVSAIIVSAAYSASLISFLTVTTGSLPFSSLDDFANARSYHLIVFGNSADYDMFVNAKDEVIVKMMTLMKPKRQLPTSLHDGFDQVCQEKVAFYTTEEMKKTLNLYLPCKVNYIETGRSDSLAMTLPKGSPFKGVINYHLQKFIDNGIMNRLRGLFVIQTNLSKTSHSAVSLWGIAPILAVLSGGTMLCIIILIMERIYYHFKIKKEFSKSDFKRLYNGLNVLNSPNIKRIDKNYILDKLNRAQKINEFKPSINYFP</sequence>
<feature type="transmembrane region" description="Helical" evidence="13">
    <location>
        <begin position="3177"/>
        <end position="3201"/>
    </location>
</feature>
<feature type="domain" description="Ionotropic glutamate receptor L-glutamate and glycine-binding" evidence="16">
    <location>
        <begin position="2067"/>
        <end position="2124"/>
    </location>
</feature>
<evidence type="ECO:0000256" key="14">
    <source>
        <dbReference type="SAM" id="SignalP"/>
    </source>
</evidence>
<feature type="domain" description="Ionotropic glutamate receptor L-glutamate and glycine-binding" evidence="16">
    <location>
        <begin position="3540"/>
        <end position="3597"/>
    </location>
</feature>
<keyword evidence="7" id="KW-0406">Ion transport</keyword>
<dbReference type="Gene3D" id="1.10.287.70">
    <property type="match status" value="5"/>
</dbReference>
<name>A0ABD1ZVT5_VESSQ</name>
<feature type="transmembrane region" description="Helical" evidence="13">
    <location>
        <begin position="4245"/>
        <end position="4265"/>
    </location>
</feature>
<feature type="domain" description="Ionotropic glutamate receptor L-glutamate and glycine-binding" evidence="16">
    <location>
        <begin position="223"/>
        <end position="280"/>
    </location>
</feature>
<dbReference type="SMART" id="SM00079">
    <property type="entry name" value="PBPe"/>
    <property type="match status" value="1"/>
</dbReference>
<evidence type="ECO:0000256" key="6">
    <source>
        <dbReference type="ARBA" id="ARBA00022989"/>
    </source>
</evidence>
<feature type="transmembrane region" description="Helical" evidence="13">
    <location>
        <begin position="2686"/>
        <end position="2704"/>
    </location>
</feature>
<evidence type="ECO:0000256" key="3">
    <source>
        <dbReference type="ARBA" id="ARBA00022448"/>
    </source>
</evidence>
<protein>
    <submittedName>
        <fullName evidence="17">Uncharacterized protein</fullName>
    </submittedName>
</protein>
<feature type="transmembrane region" description="Helical" evidence="13">
    <location>
        <begin position="395"/>
        <end position="419"/>
    </location>
</feature>
<keyword evidence="8 13" id="KW-0472">Membrane</keyword>
<evidence type="ECO:0000256" key="11">
    <source>
        <dbReference type="ARBA" id="ARBA00023286"/>
    </source>
</evidence>
<feature type="transmembrane region" description="Helical" evidence="13">
    <location>
        <begin position="1733"/>
        <end position="1757"/>
    </location>
</feature>
<feature type="transmembrane region" description="Helical" evidence="13">
    <location>
        <begin position="2745"/>
        <end position="2769"/>
    </location>
</feature>
<dbReference type="GO" id="GO:0005886">
    <property type="term" value="C:plasma membrane"/>
    <property type="evidence" value="ECO:0007669"/>
    <property type="project" value="UniProtKB-SubCell"/>
</dbReference>
<keyword evidence="12" id="KW-0407">Ion channel</keyword>
<evidence type="ECO:0000256" key="1">
    <source>
        <dbReference type="ARBA" id="ARBA00004651"/>
    </source>
</evidence>
<feature type="transmembrane region" description="Helical" evidence="13">
    <location>
        <begin position="3711"/>
        <end position="3735"/>
    </location>
</feature>
<dbReference type="Gene3D" id="3.40.190.10">
    <property type="entry name" value="Periplasmic binding protein-like II"/>
    <property type="match status" value="12"/>
</dbReference>
<feature type="domain" description="Ionotropic glutamate receptor L-glutamate and glycine-binding" evidence="16">
    <location>
        <begin position="653"/>
        <end position="710"/>
    </location>
</feature>
<accession>A0ABD1ZVT5</accession>
<keyword evidence="9" id="KW-0675">Receptor</keyword>
<evidence type="ECO:0000256" key="8">
    <source>
        <dbReference type="ARBA" id="ARBA00023136"/>
    </source>
</evidence>
<feature type="transmembrane region" description="Helical" evidence="13">
    <location>
        <begin position="824"/>
        <end position="848"/>
    </location>
</feature>
<evidence type="ECO:0000313" key="17">
    <source>
        <dbReference type="EMBL" id="KAL2712484.1"/>
    </source>
</evidence>
<feature type="chain" id="PRO_5044831535" evidence="14">
    <location>
        <begin position="23"/>
        <end position="4565"/>
    </location>
</feature>